<dbReference type="EMBL" id="SSTD01000959">
    <property type="protein sequence ID" value="TYK29952.1"/>
    <property type="molecule type" value="Genomic_DNA"/>
</dbReference>
<evidence type="ECO:0000313" key="5">
    <source>
        <dbReference type="Proteomes" id="UP000321947"/>
    </source>
</evidence>
<feature type="domain" description="AP-5 complex subunit zeta-1 ARM repeats" evidence="1">
    <location>
        <begin position="30"/>
        <end position="86"/>
    </location>
</feature>
<protein>
    <submittedName>
        <fullName evidence="3">Ty3-gypsy retrotransposon protein</fullName>
    </submittedName>
</protein>
<name>A0A5D3E235_CUCMM</name>
<reference evidence="4 5" key="1">
    <citation type="submission" date="2019-08" db="EMBL/GenBank/DDBJ databases">
        <title>Draft genome sequences of two oriental melons (Cucumis melo L. var makuwa).</title>
        <authorList>
            <person name="Kwon S.-Y."/>
        </authorList>
    </citation>
    <scope>NUCLEOTIDE SEQUENCE [LARGE SCALE GENOMIC DNA]</scope>
    <source>
        <strain evidence="5">cv. Chang Bougi</strain>
        <strain evidence="4">cv. SW 3</strain>
        <tissue evidence="3">Leaf</tissue>
    </source>
</reference>
<dbReference type="CDD" id="cd00303">
    <property type="entry name" value="retropepsin_like"/>
    <property type="match status" value="1"/>
</dbReference>
<evidence type="ECO:0000313" key="2">
    <source>
        <dbReference type="EMBL" id="KAA0053087.1"/>
    </source>
</evidence>
<dbReference type="InterPro" id="IPR055450">
    <property type="entry name" value="AP5Z1_ARM"/>
</dbReference>
<dbReference type="Pfam" id="PF14764">
    <property type="entry name" value="SPG48"/>
    <property type="match status" value="1"/>
</dbReference>
<comment type="caution">
    <text evidence="3">The sequence shown here is derived from an EMBL/GenBank/DDBJ whole genome shotgun (WGS) entry which is preliminary data.</text>
</comment>
<evidence type="ECO:0000313" key="4">
    <source>
        <dbReference type="Proteomes" id="UP000321393"/>
    </source>
</evidence>
<dbReference type="SUPFAM" id="SSF50630">
    <property type="entry name" value="Acid proteases"/>
    <property type="match status" value="1"/>
</dbReference>
<sequence length="419" mass="47554">MVDRDRDWDFHLRTLSNSARDSNVANDPASDPNILHSVKKLYELCKAENSEDLVARVYPQFSKIFQRSVSSLSQSRTSNGLLLLCIEGMVKEKSMMIKETQGSSSKGKSIEMHEGSICARFLAIKQKTTVEEYRNLFDKLVAPLPFLQKVVLEETLMNGLKPWIKAAMECWEFVGLEQMMNLAQKIKNREVIRSEVGFKRVVEGKAQSANSFKTNLPINSNETKLGKNFLMRTIILRGMTAGDNRWEGPSKRLSDAEFQAQSEKGLCFCCEENYYARHRCKVKERKELESWHNESEGVINEKAVVVLIDCGATHNFISEKLVNQLNLPMGETSHYRVLLGSSTTMKGKGICSKIELVLGDWKIIDNFLPLELGGVDVVLGIQWLHSLGVMEVDWRNLTLIFYHNEQKIVIRGDPSLTKA</sequence>
<proteinExistence type="predicted"/>
<dbReference type="Proteomes" id="UP000321393">
    <property type="component" value="Unassembled WGS sequence"/>
</dbReference>
<dbReference type="Pfam" id="PF08284">
    <property type="entry name" value="RVP_2"/>
    <property type="match status" value="1"/>
</dbReference>
<dbReference type="OrthoDB" id="744564at2759"/>
<dbReference type="STRING" id="1194695.A0A5D3E235"/>
<organism evidence="3 5">
    <name type="scientific">Cucumis melo var. makuwa</name>
    <name type="common">Oriental melon</name>
    <dbReference type="NCBI Taxonomy" id="1194695"/>
    <lineage>
        <taxon>Eukaryota</taxon>
        <taxon>Viridiplantae</taxon>
        <taxon>Streptophyta</taxon>
        <taxon>Embryophyta</taxon>
        <taxon>Tracheophyta</taxon>
        <taxon>Spermatophyta</taxon>
        <taxon>Magnoliopsida</taxon>
        <taxon>eudicotyledons</taxon>
        <taxon>Gunneridae</taxon>
        <taxon>Pentapetalae</taxon>
        <taxon>rosids</taxon>
        <taxon>fabids</taxon>
        <taxon>Cucurbitales</taxon>
        <taxon>Cucurbitaceae</taxon>
        <taxon>Benincaseae</taxon>
        <taxon>Cucumis</taxon>
    </lineage>
</organism>
<evidence type="ECO:0000259" key="1">
    <source>
        <dbReference type="Pfam" id="PF14764"/>
    </source>
</evidence>
<dbReference type="EMBL" id="SSTE01009956">
    <property type="protein sequence ID" value="KAA0053087.1"/>
    <property type="molecule type" value="Genomic_DNA"/>
</dbReference>
<dbReference type="Gene3D" id="2.40.70.10">
    <property type="entry name" value="Acid Proteases"/>
    <property type="match status" value="1"/>
</dbReference>
<dbReference type="PANTHER" id="PTHR47885:SF1">
    <property type="entry name" value="AP-5 COMPLEX SUBUNIT ZETA-1"/>
    <property type="match status" value="1"/>
</dbReference>
<gene>
    <name evidence="3" type="ORF">E5676_scaffold588G00160</name>
    <name evidence="2" type="ORF">E6C27_scaffold778G00130</name>
</gene>
<dbReference type="Proteomes" id="UP000321947">
    <property type="component" value="Unassembled WGS sequence"/>
</dbReference>
<dbReference type="InterPro" id="IPR021109">
    <property type="entry name" value="Peptidase_aspartic_dom_sf"/>
</dbReference>
<accession>A0A5D3E235</accession>
<evidence type="ECO:0000313" key="3">
    <source>
        <dbReference type="EMBL" id="TYK29952.1"/>
    </source>
</evidence>
<dbReference type="AlphaFoldDB" id="A0A5D3E235"/>
<dbReference type="PANTHER" id="PTHR47885">
    <property type="entry name" value="AP-5 COMPLEX SUBUNIT ZETA-1"/>
    <property type="match status" value="1"/>
</dbReference>